<comment type="cofactor">
    <cofactor evidence="2">
        <name>a divalent metal cation</name>
        <dbReference type="ChEBI" id="CHEBI:60240"/>
    </cofactor>
</comment>
<dbReference type="GO" id="GO:0016853">
    <property type="term" value="F:isomerase activity"/>
    <property type="evidence" value="ECO:0007669"/>
    <property type="project" value="UniProtKB-KW"/>
</dbReference>
<proteinExistence type="inferred from homology"/>
<dbReference type="UniPathway" id="UPA00088"/>
<reference evidence="5" key="2">
    <citation type="submission" date="2025-08" db="UniProtKB">
        <authorList>
            <consortium name="RefSeq"/>
        </authorList>
    </citation>
    <scope>IDENTIFICATION</scope>
</reference>
<keyword evidence="1 2" id="KW-0479">Metal-binding</keyword>
<dbReference type="Gene3D" id="3.10.180.10">
    <property type="entry name" value="2,3-Dihydroxybiphenyl 1,2-Dioxygenase, domain 1"/>
    <property type="match status" value="2"/>
</dbReference>
<dbReference type="EC" id="4.2.1.118" evidence="2"/>
<keyword evidence="5" id="KW-0223">Dioxygenase</keyword>
<name>A0A8B6X9F0_9BURK</name>
<dbReference type="SUPFAM" id="SSF51658">
    <property type="entry name" value="Xylose isomerase-like"/>
    <property type="match status" value="1"/>
</dbReference>
<organism evidence="4 5">
    <name type="scientific">Derxia gummosa DSM 723</name>
    <dbReference type="NCBI Taxonomy" id="1121388"/>
    <lineage>
        <taxon>Bacteria</taxon>
        <taxon>Pseudomonadati</taxon>
        <taxon>Pseudomonadota</taxon>
        <taxon>Betaproteobacteria</taxon>
        <taxon>Burkholderiales</taxon>
        <taxon>Alcaligenaceae</taxon>
        <taxon>Derxia</taxon>
    </lineage>
</organism>
<keyword evidence="5" id="KW-0560">Oxidoreductase</keyword>
<feature type="domain" description="VOC" evidence="3">
    <location>
        <begin position="478"/>
        <end position="628"/>
    </location>
</feature>
<dbReference type="RefSeq" id="WP_051378279.1">
    <property type="nucleotide sequence ID" value="NZ_AXWS01000008.1"/>
</dbReference>
<dbReference type="AlphaFoldDB" id="A0A8B6X9F0"/>
<dbReference type="PANTHER" id="PTHR12110">
    <property type="entry name" value="HYDROXYPYRUVATE ISOMERASE"/>
    <property type="match status" value="1"/>
</dbReference>
<dbReference type="InterPro" id="IPR013022">
    <property type="entry name" value="Xyl_isomerase-like_TIM-brl"/>
</dbReference>
<keyword evidence="5" id="KW-0413">Isomerase</keyword>
<dbReference type="InterPro" id="IPR050312">
    <property type="entry name" value="IolE/XylAMocC-like"/>
</dbReference>
<sequence length="674" mass="73864">MRRSIATVSISGALEDKMESIARARFDGFEVFENDLIHSALAPRQIGALAADLGLSIDLYQPFRDFDAADDRLFRRNLDRAERKFDLMGELGATMILICSNVSPTAATDDAQIAGQLYELAERAAKRGIRLAYESLAWARHVWDYRHCWNIVRQADHPHLGVCLDSFHILSRGLDPKHIEDIASEKIFFLQLADAPLMTMDVLQWSRHYRCFPGQGGFDLPKFLGHVLAAGYAGPLSLEIFNDVFREAPSRDTTHDAMRSLLWLEEQVKLRAVEGLDVASAIGAAAPEAREADVPADAVVAAPAAARSQATPLAAALGRLELFSPPAPPRIDGTAFVEFAVDDGTEAALGRVFSALGFERAGEHRSKRVTLWRQGDTNLVINNEPGSFASEFFRQHGPSICAIALRTDDGQRAVNRATAFHLPRFEGRVGPHETTIPAVRTVDGSILYFVSPELEARGFWDIDFRLAEPANRAIGLGRVDHIAIAAPIESFDSAVLFQRAALGLEPGDSLELTDPYGMVRSRALSNADRSLRVALNVSQSRSTVIARSVSSMHGAGVHHLAFDCADIFASVAAARGRGLAFLDIPDNYYDDLAARFDIDAAVLDRLRMLRVLYDRDASGGEFLHAYTPMFEGRFFFELVQRIGGYDGYGASNAPVRMAALARDTTSLVTPPRGV</sequence>
<dbReference type="InterPro" id="IPR041736">
    <property type="entry name" value="4OHPhenylPyrv_dOase_N"/>
</dbReference>
<reference evidence="5" key="1">
    <citation type="journal article" date="1999" name="Structure">
        <title>Crystal structure of Pseudomonas fluorescens 4-hydroxyphenylpyruvate dioxygenase: an enzyme involved in the tyrosine degradation pathway.</title>
        <authorList>
            <person name="Serre L."/>
            <person name="Sailland A."/>
            <person name="Sy D."/>
            <person name="Boudec P."/>
            <person name="Rolland A."/>
            <person name="Pebay-Peyroula E."/>
            <person name="Cohen-Addad C."/>
        </authorList>
    </citation>
    <scope>NUCLEOTIDE SEQUENCE</scope>
</reference>
<comment type="function">
    <text evidence="2">Catalyzes the conversion of 3-dehydroshikimate to protocatechuate (3,4-dihydroxybenzoate), a common intermediate of quinate and shikimate degradation pathways.</text>
</comment>
<evidence type="ECO:0000256" key="1">
    <source>
        <dbReference type="ARBA" id="ARBA00022723"/>
    </source>
</evidence>
<dbReference type="InterPro" id="IPR037523">
    <property type="entry name" value="VOC_core"/>
</dbReference>
<dbReference type="HAMAP" id="MF_02238">
    <property type="entry name" value="DSD"/>
    <property type="match status" value="1"/>
</dbReference>
<evidence type="ECO:0000313" key="4">
    <source>
        <dbReference type="Proteomes" id="UP000675920"/>
    </source>
</evidence>
<keyword evidence="2" id="KW-0456">Lyase</keyword>
<dbReference type="InterPro" id="IPR043700">
    <property type="entry name" value="DSD"/>
</dbReference>
<dbReference type="CDD" id="cd08342">
    <property type="entry name" value="HPPD_N_like"/>
    <property type="match status" value="1"/>
</dbReference>
<feature type="binding site" evidence="2">
    <location>
        <position position="637"/>
    </location>
    <ligand>
        <name>Mg(2+)</name>
        <dbReference type="ChEBI" id="CHEBI:18420"/>
    </ligand>
</feature>
<dbReference type="PANTHER" id="PTHR12110:SF21">
    <property type="entry name" value="XYLOSE ISOMERASE-LIKE TIM BARREL DOMAIN-CONTAINING PROTEIN"/>
    <property type="match status" value="1"/>
</dbReference>
<comment type="catalytic activity">
    <reaction evidence="2">
        <text>3-dehydroshikimate = 3,4-dihydroxybenzoate + H2O</text>
        <dbReference type="Rhea" id="RHEA:24848"/>
        <dbReference type="ChEBI" id="CHEBI:15377"/>
        <dbReference type="ChEBI" id="CHEBI:16630"/>
        <dbReference type="ChEBI" id="CHEBI:36241"/>
        <dbReference type="EC" id="4.2.1.118"/>
    </reaction>
</comment>
<accession>A0A8B6X9F0</accession>
<evidence type="ECO:0000313" key="5">
    <source>
        <dbReference type="RefSeq" id="WP_051378279.1"/>
    </source>
</evidence>
<feature type="domain" description="VOC" evidence="3">
    <location>
        <begin position="333"/>
        <end position="452"/>
    </location>
</feature>
<keyword evidence="4" id="KW-1185">Reference proteome</keyword>
<feature type="binding site" evidence="2">
    <location>
        <position position="559"/>
    </location>
    <ligand>
        <name>Mg(2+)</name>
        <dbReference type="ChEBI" id="CHEBI:18420"/>
    </ligand>
</feature>
<comment type="pathway">
    <text evidence="2">Aromatic compound metabolism; 3,4-dihydroxybenzoate biosynthesis.</text>
</comment>
<dbReference type="GO" id="GO:0046279">
    <property type="term" value="P:3,4-dihydroxybenzoate biosynthetic process"/>
    <property type="evidence" value="ECO:0007669"/>
    <property type="project" value="UniProtKB-UniRule"/>
</dbReference>
<dbReference type="Gene3D" id="3.20.20.150">
    <property type="entry name" value="Divalent-metal-dependent TIM barrel enzymes"/>
    <property type="match status" value="1"/>
</dbReference>
<dbReference type="GO" id="GO:0046872">
    <property type="term" value="F:metal ion binding"/>
    <property type="evidence" value="ECO:0007669"/>
    <property type="project" value="UniProtKB-UniRule"/>
</dbReference>
<dbReference type="PROSITE" id="PS51819">
    <property type="entry name" value="VOC"/>
    <property type="match status" value="2"/>
</dbReference>
<feature type="binding site" evidence="2">
    <location>
        <position position="165"/>
    </location>
    <ligand>
        <name>a divalent metal cation</name>
        <dbReference type="ChEBI" id="CHEBI:60240"/>
        <note>catalytic</note>
    </ligand>
</feature>
<dbReference type="InterPro" id="IPR036237">
    <property type="entry name" value="Xyl_isomerase-like_sf"/>
</dbReference>
<feature type="binding site" evidence="2">
    <location>
        <position position="481"/>
    </location>
    <ligand>
        <name>Mg(2+)</name>
        <dbReference type="ChEBI" id="CHEBI:18420"/>
    </ligand>
</feature>
<dbReference type="SUPFAM" id="SSF54593">
    <property type="entry name" value="Glyoxalase/Bleomycin resistance protein/Dihydroxybiphenyl dioxygenase"/>
    <property type="match status" value="1"/>
</dbReference>
<feature type="binding site" evidence="2">
    <location>
        <position position="191"/>
    </location>
    <ligand>
        <name>a divalent metal cation</name>
        <dbReference type="ChEBI" id="CHEBI:60240"/>
        <note>catalytic</note>
    </ligand>
</feature>
<feature type="binding site" evidence="2">
    <location>
        <position position="134"/>
    </location>
    <ligand>
        <name>a divalent metal cation</name>
        <dbReference type="ChEBI" id="CHEBI:60240"/>
        <note>catalytic</note>
    </ligand>
</feature>
<evidence type="ECO:0000256" key="2">
    <source>
        <dbReference type="HAMAP-Rule" id="MF_02238"/>
    </source>
</evidence>
<comment type="similarity">
    <text evidence="2">Belongs to the bacterial two-domain DSD family.</text>
</comment>
<feature type="binding site" evidence="2">
    <location>
        <position position="239"/>
    </location>
    <ligand>
        <name>a divalent metal cation</name>
        <dbReference type="ChEBI" id="CHEBI:60240"/>
        <note>catalytic</note>
    </ligand>
</feature>
<dbReference type="Proteomes" id="UP000675920">
    <property type="component" value="Unplaced"/>
</dbReference>
<dbReference type="OrthoDB" id="9780241at2"/>
<dbReference type="InterPro" id="IPR029068">
    <property type="entry name" value="Glyas_Bleomycin-R_OHBP_Dase"/>
</dbReference>
<dbReference type="Pfam" id="PF14696">
    <property type="entry name" value="Glyoxalase_5"/>
    <property type="match status" value="1"/>
</dbReference>
<evidence type="ECO:0000259" key="3">
    <source>
        <dbReference type="PROSITE" id="PS51819"/>
    </source>
</evidence>
<dbReference type="GO" id="GO:0046565">
    <property type="term" value="F:3-dehydroshikimate dehydratase activity"/>
    <property type="evidence" value="ECO:0007669"/>
    <property type="project" value="UniProtKB-UniRule"/>
</dbReference>
<dbReference type="Pfam" id="PF01261">
    <property type="entry name" value="AP_endonuc_2"/>
    <property type="match status" value="1"/>
</dbReference>
<dbReference type="InterPro" id="IPR004360">
    <property type="entry name" value="Glyas_Fos-R_dOase_dom"/>
</dbReference>
<dbReference type="Pfam" id="PF00903">
    <property type="entry name" value="Glyoxalase"/>
    <property type="match status" value="1"/>
</dbReference>
<protein>
    <recommendedName>
        <fullName evidence="2">3-dehydroshikimate dehydratase</fullName>
        <shortName evidence="2">DSD</shortName>
        <ecNumber evidence="2">4.2.1.118</ecNumber>
    </recommendedName>
</protein>